<dbReference type="Proteomes" id="UP000192726">
    <property type="component" value="Chromosome"/>
</dbReference>
<feature type="compositionally biased region" description="Polar residues" evidence="1">
    <location>
        <begin position="28"/>
        <end position="39"/>
    </location>
</feature>
<evidence type="ECO:0000313" key="4">
    <source>
        <dbReference type="Proteomes" id="UP000192726"/>
    </source>
</evidence>
<dbReference type="KEGG" id="sgv:B1H19_05585"/>
<dbReference type="InterPro" id="IPR023393">
    <property type="entry name" value="START-like_dom_sf"/>
</dbReference>
<keyword evidence="4" id="KW-1185">Reference proteome</keyword>
<gene>
    <name evidence="3" type="ORF">B1H19_05585</name>
</gene>
<proteinExistence type="predicted"/>
<dbReference type="Pfam" id="PF03364">
    <property type="entry name" value="Polyketide_cyc"/>
    <property type="match status" value="1"/>
</dbReference>
<dbReference type="InterPro" id="IPR005031">
    <property type="entry name" value="COQ10_START"/>
</dbReference>
<dbReference type="RefSeq" id="WP_083103508.1">
    <property type="nucleotide sequence ID" value="NZ_CP020569.1"/>
</dbReference>
<protein>
    <recommendedName>
        <fullName evidence="2">Coenzyme Q-binding protein COQ10 START domain-containing protein</fullName>
    </recommendedName>
</protein>
<reference evidence="3 4" key="1">
    <citation type="submission" date="2017-04" db="EMBL/GenBank/DDBJ databases">
        <title>Complete Genome Sequence of Streptomyces gilvosporeus F607, a Capable Producer of Natamycin.</title>
        <authorList>
            <person name="Zong G."/>
            <person name="Zhong C."/>
            <person name="Fu J."/>
            <person name="Qin R."/>
            <person name="Cao G."/>
        </authorList>
    </citation>
    <scope>NUCLEOTIDE SEQUENCE [LARGE SCALE GENOMIC DNA]</scope>
    <source>
        <strain evidence="3 4">F607</strain>
    </source>
</reference>
<organism evidence="3 4">
    <name type="scientific">Streptomyces gilvosporeus</name>
    <dbReference type="NCBI Taxonomy" id="553510"/>
    <lineage>
        <taxon>Bacteria</taxon>
        <taxon>Bacillati</taxon>
        <taxon>Actinomycetota</taxon>
        <taxon>Actinomycetes</taxon>
        <taxon>Kitasatosporales</taxon>
        <taxon>Streptomycetaceae</taxon>
        <taxon>Streptomyces</taxon>
    </lineage>
</organism>
<evidence type="ECO:0000313" key="3">
    <source>
        <dbReference type="EMBL" id="ARF53719.1"/>
    </source>
</evidence>
<dbReference type="AlphaFoldDB" id="A0A1V0TLC0"/>
<evidence type="ECO:0000256" key="1">
    <source>
        <dbReference type="SAM" id="MobiDB-lite"/>
    </source>
</evidence>
<feature type="region of interest" description="Disordered" evidence="1">
    <location>
        <begin position="1"/>
        <end position="49"/>
    </location>
</feature>
<evidence type="ECO:0000259" key="2">
    <source>
        <dbReference type="Pfam" id="PF03364"/>
    </source>
</evidence>
<name>A0A1V0TLC0_9ACTN</name>
<accession>A0A1V0TLC0</accession>
<dbReference type="Gene3D" id="3.30.530.20">
    <property type="match status" value="1"/>
</dbReference>
<dbReference type="STRING" id="553510.B1H19_05585"/>
<dbReference type="EMBL" id="CP020569">
    <property type="protein sequence ID" value="ARF53719.1"/>
    <property type="molecule type" value="Genomic_DNA"/>
</dbReference>
<sequence>MAVPERRQFPCSAAGRGVSSHPTGRKPSPTTIPSGQSLQPVRVGPPDAHRAAEGHAICDPLPGKFGGAVHQVHVAFRIPCAQPEEAFESLSDFASFPRYSPVVHSVSLDHGPDGDRISSWEVAFAGGILKWRERDHLDELSLRIDFELIDGDLVALAGHWSVAPLPEGSEVRFDARFDLGVPGMADLLEPVAGRAMTETVTKMLHGVFGPSAEVTECEDVSLAPLEADGGQL</sequence>
<dbReference type="SUPFAM" id="SSF55961">
    <property type="entry name" value="Bet v1-like"/>
    <property type="match status" value="1"/>
</dbReference>
<feature type="domain" description="Coenzyme Q-binding protein COQ10 START" evidence="2">
    <location>
        <begin position="81"/>
        <end position="202"/>
    </location>
</feature>